<dbReference type="EC" id="2.7.13.3" evidence="3"/>
<evidence type="ECO:0000256" key="3">
    <source>
        <dbReference type="ARBA" id="ARBA00012438"/>
    </source>
</evidence>
<evidence type="ECO:0000256" key="1">
    <source>
        <dbReference type="ARBA" id="ARBA00000085"/>
    </source>
</evidence>
<accession>A0A0W0WIJ9</accession>
<dbReference type="GO" id="GO:0000155">
    <property type="term" value="F:phosphorelay sensor kinase activity"/>
    <property type="evidence" value="ECO:0007669"/>
    <property type="project" value="TreeGrafter"/>
</dbReference>
<name>A0A0W0WIJ9_9GAMM</name>
<dbReference type="STRING" id="45070.Lnau_3096"/>
<dbReference type="PROSITE" id="PS50109">
    <property type="entry name" value="HIS_KIN"/>
    <property type="match status" value="1"/>
</dbReference>
<evidence type="ECO:0000256" key="10">
    <source>
        <dbReference type="SAM" id="Phobius"/>
    </source>
</evidence>
<dbReference type="PATRIC" id="fig|45070.6.peg.3269"/>
<evidence type="ECO:0000256" key="8">
    <source>
        <dbReference type="ARBA" id="ARBA00022989"/>
    </source>
</evidence>
<dbReference type="EMBL" id="LNYO01000027">
    <property type="protein sequence ID" value="KTD32185.1"/>
    <property type="molecule type" value="Genomic_DNA"/>
</dbReference>
<dbReference type="Gene3D" id="3.30.565.10">
    <property type="entry name" value="Histidine kinase-like ATPase, C-terminal domain"/>
    <property type="match status" value="1"/>
</dbReference>
<keyword evidence="8 10" id="KW-1133">Transmembrane helix</keyword>
<evidence type="ECO:0000259" key="11">
    <source>
        <dbReference type="PROSITE" id="PS50109"/>
    </source>
</evidence>
<comment type="subcellular location">
    <subcellularLocation>
        <location evidence="2">Cell membrane</location>
        <topology evidence="2">Multi-pass membrane protein</topology>
    </subcellularLocation>
</comment>
<dbReference type="GO" id="GO:0005886">
    <property type="term" value="C:plasma membrane"/>
    <property type="evidence" value="ECO:0007669"/>
    <property type="project" value="UniProtKB-SubCell"/>
</dbReference>
<dbReference type="InterPro" id="IPR005467">
    <property type="entry name" value="His_kinase_dom"/>
</dbReference>
<dbReference type="PANTHER" id="PTHR45453">
    <property type="entry name" value="PHOSPHATE REGULON SENSOR PROTEIN PHOR"/>
    <property type="match status" value="1"/>
</dbReference>
<dbReference type="Pfam" id="PF02518">
    <property type="entry name" value="HATPase_c"/>
    <property type="match status" value="1"/>
</dbReference>
<evidence type="ECO:0000256" key="2">
    <source>
        <dbReference type="ARBA" id="ARBA00004651"/>
    </source>
</evidence>
<comment type="catalytic activity">
    <reaction evidence="1">
        <text>ATP + protein L-histidine = ADP + protein N-phospho-L-histidine.</text>
        <dbReference type="EC" id="2.7.13.3"/>
    </reaction>
</comment>
<evidence type="ECO:0000256" key="7">
    <source>
        <dbReference type="ARBA" id="ARBA00022777"/>
    </source>
</evidence>
<protein>
    <recommendedName>
        <fullName evidence="3">histidine kinase</fullName>
        <ecNumber evidence="3">2.7.13.3</ecNumber>
    </recommendedName>
</protein>
<feature type="domain" description="Histidine kinase" evidence="11">
    <location>
        <begin position="312"/>
        <end position="519"/>
    </location>
</feature>
<dbReference type="InterPro" id="IPR004358">
    <property type="entry name" value="Sig_transdc_His_kin-like_C"/>
</dbReference>
<dbReference type="InterPro" id="IPR050351">
    <property type="entry name" value="BphY/WalK/GraS-like"/>
</dbReference>
<evidence type="ECO:0000256" key="4">
    <source>
        <dbReference type="ARBA" id="ARBA00022475"/>
    </source>
</evidence>
<evidence type="ECO:0000256" key="6">
    <source>
        <dbReference type="ARBA" id="ARBA00022692"/>
    </source>
</evidence>
<evidence type="ECO:0000256" key="9">
    <source>
        <dbReference type="ARBA" id="ARBA00023136"/>
    </source>
</evidence>
<dbReference type="SUPFAM" id="SSF55874">
    <property type="entry name" value="ATPase domain of HSP90 chaperone/DNA topoisomerase II/histidine kinase"/>
    <property type="match status" value="1"/>
</dbReference>
<dbReference type="AlphaFoldDB" id="A0A0W0WIJ9"/>
<dbReference type="GO" id="GO:0016036">
    <property type="term" value="P:cellular response to phosphate starvation"/>
    <property type="evidence" value="ECO:0007669"/>
    <property type="project" value="TreeGrafter"/>
</dbReference>
<dbReference type="PANTHER" id="PTHR45453:SF2">
    <property type="entry name" value="HISTIDINE KINASE"/>
    <property type="match status" value="1"/>
</dbReference>
<keyword evidence="6 10" id="KW-0812">Transmembrane</keyword>
<evidence type="ECO:0000313" key="13">
    <source>
        <dbReference type="Proteomes" id="UP000054725"/>
    </source>
</evidence>
<dbReference type="RefSeq" id="WP_058506072.1">
    <property type="nucleotide sequence ID" value="NZ_CAAAIF010000015.1"/>
</dbReference>
<dbReference type="PRINTS" id="PR00344">
    <property type="entry name" value="BCTRLSENSOR"/>
</dbReference>
<sequence>MINNSLQKLILYITNVTDIDSYKRVINHLMTFLIVFGLCISLIAMYTSYYRFEKNSKKVNKELLANANSILQSNISEKLSIIVNNQDFVSYINEGEYSRKLNAVSMMFLFNKFIDNDLISGLKVYKNDNGIILDIGNSDSSFHVNLNLCYLNGQINNRYGNCYARIIIFISKNSYLNRLAKLNSNIKPCDYKNSKCDTFNPFFFGKFGSFSIVNSSKELVSIKQTTPSRYQLFIPAIIISIISTFGLLIAQRLIKLLTNKYLANPIKEIETNLKDNVPLKNEYIKEIHYLAKEIEEYKENKFEIEIGKNLAQVAHDMRSPLLAVDSFFRLVEKKLDESERYFGRIAIRRLDDIAWSLLSKFKNKNINEDENNYVFLHSCIQEILSEKRMEYAKQNIEFEFMVSPGDAFTLVYLNSINLKRMLSNIINNAVNAIMPKTGLVEICLEVNFAGALISIKDNGKGMSPEFIKEIFANCRMEKAKTNLGLPHAIEFVDQVDGKLEIISNEGKGTTVNISLPPCDTPFWCISEYHALSDELLIFIDDSKAVHDVWDDMLRNFKDLNPKHFYNAQDALSFMVAEQKKLVIFCDYEFFDEDKNGLYILDKAPKDATKILVTSCLYNQKIMKEAIERGFKILPKDLVPYFKIRKKVQTSEKQISLIFIDDEPRNTQSWEFFAKTKKLKIVTYNDIHAFLVDANNFEKDIPIYIDLDLQSERSGIDYAKDIHKKGFHKIYITTGAIDFEIENAKYPWITEIQEKRFPFI</sequence>
<reference evidence="12 13" key="1">
    <citation type="submission" date="2015-11" db="EMBL/GenBank/DDBJ databases">
        <title>Genomic analysis of 38 Legionella species identifies large and diverse effector repertoires.</title>
        <authorList>
            <person name="Burstein D."/>
            <person name="Amaro F."/>
            <person name="Zusman T."/>
            <person name="Lifshitz Z."/>
            <person name="Cohen O."/>
            <person name="Gilbert J.A."/>
            <person name="Pupko T."/>
            <person name="Shuman H.A."/>
            <person name="Segal G."/>
        </authorList>
    </citation>
    <scope>NUCLEOTIDE SEQUENCE [LARGE SCALE GENOMIC DNA]</scope>
    <source>
        <strain evidence="12 13">ATCC 49506</strain>
    </source>
</reference>
<gene>
    <name evidence="12" type="ORF">Lnau_3096</name>
</gene>
<evidence type="ECO:0000313" key="12">
    <source>
        <dbReference type="EMBL" id="KTD32185.1"/>
    </source>
</evidence>
<dbReference type="InterPro" id="IPR036890">
    <property type="entry name" value="HATPase_C_sf"/>
</dbReference>
<feature type="transmembrane region" description="Helical" evidence="10">
    <location>
        <begin position="29"/>
        <end position="49"/>
    </location>
</feature>
<comment type="caution">
    <text evidence="12">The sequence shown here is derived from an EMBL/GenBank/DDBJ whole genome shotgun (WGS) entry which is preliminary data.</text>
</comment>
<dbReference type="InterPro" id="IPR003594">
    <property type="entry name" value="HATPase_dom"/>
</dbReference>
<proteinExistence type="predicted"/>
<dbReference type="Gene3D" id="3.40.50.2300">
    <property type="match status" value="1"/>
</dbReference>
<keyword evidence="7 12" id="KW-0418">Kinase</keyword>
<dbReference type="OrthoDB" id="9806130at2"/>
<keyword evidence="4" id="KW-1003">Cell membrane</keyword>
<feature type="transmembrane region" description="Helical" evidence="10">
    <location>
        <begin position="232"/>
        <end position="250"/>
    </location>
</feature>
<dbReference type="SMART" id="SM00387">
    <property type="entry name" value="HATPase_c"/>
    <property type="match status" value="1"/>
</dbReference>
<keyword evidence="13" id="KW-1185">Reference proteome</keyword>
<keyword evidence="5" id="KW-0808">Transferase</keyword>
<dbReference type="GO" id="GO:0004721">
    <property type="term" value="F:phosphoprotein phosphatase activity"/>
    <property type="evidence" value="ECO:0007669"/>
    <property type="project" value="TreeGrafter"/>
</dbReference>
<evidence type="ECO:0000256" key="5">
    <source>
        <dbReference type="ARBA" id="ARBA00022679"/>
    </source>
</evidence>
<organism evidence="12 13">
    <name type="scientific">Legionella nautarum</name>
    <dbReference type="NCBI Taxonomy" id="45070"/>
    <lineage>
        <taxon>Bacteria</taxon>
        <taxon>Pseudomonadati</taxon>
        <taxon>Pseudomonadota</taxon>
        <taxon>Gammaproteobacteria</taxon>
        <taxon>Legionellales</taxon>
        <taxon>Legionellaceae</taxon>
        <taxon>Legionella</taxon>
    </lineage>
</organism>
<keyword evidence="9 10" id="KW-0472">Membrane</keyword>
<dbReference type="Proteomes" id="UP000054725">
    <property type="component" value="Unassembled WGS sequence"/>
</dbReference>